<dbReference type="RefSeq" id="WP_327579630.1">
    <property type="nucleotide sequence ID" value="NZ_JBGOSP010000001.1"/>
</dbReference>
<name>A0ABV4S8V7_9ACTN</name>
<gene>
    <name evidence="1" type="ORF">ACEG43_01475</name>
</gene>
<comment type="caution">
    <text evidence="1">The sequence shown here is derived from an EMBL/GenBank/DDBJ whole genome shotgun (WGS) entry which is preliminary data.</text>
</comment>
<sequence>MGLDITVLVVDWDHLGRTPAAERLGMLEDAAYPDDDCDDGVGGADAGVEHGWVRRPDTPWCALYEFFRTLGSFKPHFWAGQAWEDVRDFAEPDLRAALDVFLAGLFWLGPDDADTDTGAEDEPVVGLFPAERDPWHPRLLVVRTPEQVPDLARAWAVAAPLLEDLRAPYAVHAERPGRWTANFEEFAILVRDWGEVVTEASRSGRGLIGLPI</sequence>
<protein>
    <recommendedName>
        <fullName evidence="3">DUF1877 family protein</fullName>
    </recommendedName>
</protein>
<evidence type="ECO:0008006" key="3">
    <source>
        <dbReference type="Google" id="ProtNLM"/>
    </source>
</evidence>
<evidence type="ECO:0000313" key="1">
    <source>
        <dbReference type="EMBL" id="MFA3834861.1"/>
    </source>
</evidence>
<organism evidence="1 2">
    <name type="scientific">Streptomyces aureus</name>
    <dbReference type="NCBI Taxonomy" id="193461"/>
    <lineage>
        <taxon>Bacteria</taxon>
        <taxon>Bacillati</taxon>
        <taxon>Actinomycetota</taxon>
        <taxon>Actinomycetes</taxon>
        <taxon>Kitasatosporales</taxon>
        <taxon>Streptomycetaceae</taxon>
        <taxon>Streptomyces</taxon>
    </lineage>
</organism>
<dbReference type="EMBL" id="JBGOSP010000001">
    <property type="protein sequence ID" value="MFA3834861.1"/>
    <property type="molecule type" value="Genomic_DNA"/>
</dbReference>
<accession>A0ABV4S8V7</accession>
<reference evidence="1 2" key="1">
    <citation type="submission" date="2024-08" db="EMBL/GenBank/DDBJ databases">
        <title>Genome sequence of Streptomyces aureus CACIA-1.46HGO.</title>
        <authorList>
            <person name="Evangelista-Martinez Z."/>
        </authorList>
    </citation>
    <scope>NUCLEOTIDE SEQUENCE [LARGE SCALE GENOMIC DNA]</scope>
    <source>
        <strain evidence="1 2">CACIA-1.46HGO</strain>
    </source>
</reference>
<evidence type="ECO:0000313" key="2">
    <source>
        <dbReference type="Proteomes" id="UP001571476"/>
    </source>
</evidence>
<dbReference type="Proteomes" id="UP001571476">
    <property type="component" value="Unassembled WGS sequence"/>
</dbReference>
<keyword evidence="2" id="KW-1185">Reference proteome</keyword>
<proteinExistence type="predicted"/>